<evidence type="ECO:0000256" key="8">
    <source>
        <dbReference type="RuleBase" id="RU000508"/>
    </source>
</evidence>
<keyword evidence="5 7" id="KW-0119">Carbohydrate metabolism</keyword>
<feature type="domain" description="Fructose-1-6-bisphosphatase class 1 C-terminal" evidence="10">
    <location>
        <begin position="185"/>
        <end position="317"/>
    </location>
</feature>
<dbReference type="GO" id="GO:0006002">
    <property type="term" value="P:fructose 6-phosphate metabolic process"/>
    <property type="evidence" value="ECO:0007669"/>
    <property type="project" value="TreeGrafter"/>
</dbReference>
<comment type="similarity">
    <text evidence="2 7 8">Belongs to the FBPase class 1 family.</text>
</comment>
<evidence type="ECO:0000256" key="7">
    <source>
        <dbReference type="HAMAP-Rule" id="MF_01855"/>
    </source>
</evidence>
<evidence type="ECO:0000313" key="12">
    <source>
        <dbReference type="Proteomes" id="UP000554286"/>
    </source>
</evidence>
<dbReference type="InterPro" id="IPR044015">
    <property type="entry name" value="FBPase_C_dom"/>
</dbReference>
<evidence type="ECO:0000259" key="9">
    <source>
        <dbReference type="Pfam" id="PF00316"/>
    </source>
</evidence>
<evidence type="ECO:0000256" key="1">
    <source>
        <dbReference type="ARBA" id="ARBA00001273"/>
    </source>
</evidence>
<organism evidence="11 12">
    <name type="scientific">Roseospira visakhapatnamensis</name>
    <dbReference type="NCBI Taxonomy" id="390880"/>
    <lineage>
        <taxon>Bacteria</taxon>
        <taxon>Pseudomonadati</taxon>
        <taxon>Pseudomonadota</taxon>
        <taxon>Alphaproteobacteria</taxon>
        <taxon>Rhodospirillales</taxon>
        <taxon>Rhodospirillaceae</taxon>
        <taxon>Roseospira</taxon>
    </lineage>
</organism>
<dbReference type="InterPro" id="IPR033391">
    <property type="entry name" value="FBPase_N"/>
</dbReference>
<keyword evidence="7" id="KW-0460">Magnesium</keyword>
<dbReference type="EMBL" id="JACIGK010000026">
    <property type="protein sequence ID" value="MBB4267391.1"/>
    <property type="molecule type" value="Genomic_DNA"/>
</dbReference>
<comment type="pathway">
    <text evidence="6">Carbohydrate biosynthesis.</text>
</comment>
<proteinExistence type="inferred from homology"/>
<keyword evidence="7" id="KW-0479">Metal-binding</keyword>
<dbReference type="Pfam" id="PF00316">
    <property type="entry name" value="FBPase"/>
    <property type="match status" value="1"/>
</dbReference>
<dbReference type="Gene3D" id="3.30.540.10">
    <property type="entry name" value="Fructose-1,6-Bisphosphatase, subunit A, domain 1"/>
    <property type="match status" value="1"/>
</dbReference>
<comment type="caution">
    <text evidence="11">The sequence shown here is derived from an EMBL/GenBank/DDBJ whole genome shotgun (WGS) entry which is preliminary data.</text>
</comment>
<evidence type="ECO:0000256" key="2">
    <source>
        <dbReference type="ARBA" id="ARBA00010941"/>
    </source>
</evidence>
<keyword evidence="3 7" id="KW-0963">Cytoplasm</keyword>
<comment type="subcellular location">
    <subcellularLocation>
        <location evidence="7">Cytoplasm</location>
    </subcellularLocation>
</comment>
<feature type="domain" description="Fructose-1-6-bisphosphatase class I N-terminal" evidence="9">
    <location>
        <begin position="61"/>
        <end position="179"/>
    </location>
</feature>
<feature type="binding site" evidence="7">
    <location>
        <position position="106"/>
    </location>
    <ligand>
        <name>Mg(2+)</name>
        <dbReference type="ChEBI" id="CHEBI:18420"/>
        <label>2</label>
    </ligand>
</feature>
<dbReference type="PRINTS" id="PR00115">
    <property type="entry name" value="F16BPHPHTASE"/>
</dbReference>
<feature type="binding site" evidence="7">
    <location>
        <position position="103"/>
    </location>
    <ligand>
        <name>Mg(2+)</name>
        <dbReference type="ChEBI" id="CHEBI:18420"/>
        <label>2</label>
    </ligand>
</feature>
<evidence type="ECO:0000256" key="6">
    <source>
        <dbReference type="ARBA" id="ARBA00024331"/>
    </source>
</evidence>
<sequence>MADRTTLADWLAANTDDSDLGVALAQTLGALGEAAARIGHLTRTGPLLPHPDDPLSIRTAIDGQANAILIDTARSAPVAHYASEDLDDVVIMDDGAPLALAVDPLDGASSIDGNASTGTIFSLFPRAESPEASFLRPGDEQIAAGYVMHGPATLLVLTLGAGTSVFTLDPDSAAFILTQTALTTPEDAAAYAINAANYRHWDAPVRAYIDDCVEGAAGPRGKEFKMRWVASLVAETHRILTLGGVFLYPRDDRPGHEAGTLRHVFDVAPIAFVTEQAGGGAIDGTGRVLERVPRGLHARAPLVFGSREKVRRVQRYHTDPESFSSAAPLFGTRGLFRA</sequence>
<evidence type="ECO:0000256" key="4">
    <source>
        <dbReference type="ARBA" id="ARBA00022801"/>
    </source>
</evidence>
<dbReference type="PANTHER" id="PTHR11556">
    <property type="entry name" value="FRUCTOSE-1,6-BISPHOSPHATASE-RELATED"/>
    <property type="match status" value="1"/>
</dbReference>
<dbReference type="PANTHER" id="PTHR11556:SF35">
    <property type="entry name" value="SEDOHEPTULOSE-1,7-BISPHOSPHATASE, CHLOROPLASTIC"/>
    <property type="match status" value="1"/>
</dbReference>
<accession>A0A7W6RG69</accession>
<dbReference type="EC" id="3.1.3.11" evidence="7"/>
<comment type="subunit">
    <text evidence="7">Homotetramer.</text>
</comment>
<evidence type="ECO:0000259" key="10">
    <source>
        <dbReference type="Pfam" id="PF18913"/>
    </source>
</evidence>
<comment type="cofactor">
    <cofactor evidence="7">
        <name>Mg(2+)</name>
        <dbReference type="ChEBI" id="CHEBI:18420"/>
    </cofactor>
    <text evidence="7">Binds 2 magnesium ions per subunit.</text>
</comment>
<dbReference type="AlphaFoldDB" id="A0A7W6RG69"/>
<dbReference type="GO" id="GO:0005829">
    <property type="term" value="C:cytosol"/>
    <property type="evidence" value="ECO:0007669"/>
    <property type="project" value="TreeGrafter"/>
</dbReference>
<dbReference type="InterPro" id="IPR000146">
    <property type="entry name" value="FBPase_class-1"/>
</dbReference>
<evidence type="ECO:0000256" key="5">
    <source>
        <dbReference type="ARBA" id="ARBA00023277"/>
    </source>
</evidence>
<dbReference type="PIRSF" id="PIRSF000904">
    <property type="entry name" value="FBPtase_SBPase"/>
    <property type="match status" value="1"/>
</dbReference>
<gene>
    <name evidence="7" type="primary">fbp</name>
    <name evidence="11" type="ORF">GGD89_003035</name>
</gene>
<dbReference type="GO" id="GO:0006094">
    <property type="term" value="P:gluconeogenesis"/>
    <property type="evidence" value="ECO:0007669"/>
    <property type="project" value="UniProtKB-UniRule"/>
</dbReference>
<comment type="catalytic activity">
    <reaction evidence="1 7">
        <text>beta-D-fructose 1,6-bisphosphate + H2O = beta-D-fructose 6-phosphate + phosphate</text>
        <dbReference type="Rhea" id="RHEA:11064"/>
        <dbReference type="ChEBI" id="CHEBI:15377"/>
        <dbReference type="ChEBI" id="CHEBI:32966"/>
        <dbReference type="ChEBI" id="CHEBI:43474"/>
        <dbReference type="ChEBI" id="CHEBI:57634"/>
        <dbReference type="EC" id="3.1.3.11"/>
    </reaction>
</comment>
<dbReference type="InterPro" id="IPR028343">
    <property type="entry name" value="FBPtase"/>
</dbReference>
<dbReference type="HAMAP" id="MF_01855">
    <property type="entry name" value="FBPase_class1"/>
    <property type="match status" value="1"/>
</dbReference>
<dbReference type="GO" id="GO:0042132">
    <property type="term" value="F:fructose 1,6-bisphosphate 1-phosphatase activity"/>
    <property type="evidence" value="ECO:0007669"/>
    <property type="project" value="UniProtKB-UniRule"/>
</dbReference>
<dbReference type="Proteomes" id="UP000554286">
    <property type="component" value="Unassembled WGS sequence"/>
</dbReference>
<dbReference type="GO" id="GO:0005986">
    <property type="term" value="P:sucrose biosynthetic process"/>
    <property type="evidence" value="ECO:0007669"/>
    <property type="project" value="TreeGrafter"/>
</dbReference>
<dbReference type="GO" id="GO:0030388">
    <property type="term" value="P:fructose 1,6-bisphosphate metabolic process"/>
    <property type="evidence" value="ECO:0007669"/>
    <property type="project" value="TreeGrafter"/>
</dbReference>
<feature type="binding site" evidence="7">
    <location>
        <position position="266"/>
    </location>
    <ligand>
        <name>Mg(2+)</name>
        <dbReference type="ChEBI" id="CHEBI:18420"/>
        <label>2</label>
    </ligand>
</feature>
<comment type="caution">
    <text evidence="7">Lacks conserved residue(s) required for the propagation of feature annotation.</text>
</comment>
<dbReference type="RefSeq" id="WP_184046745.1">
    <property type="nucleotide sequence ID" value="NZ_JACIGK010000026.1"/>
</dbReference>
<dbReference type="PIRSF" id="PIRSF500210">
    <property type="entry name" value="FBPtase"/>
    <property type="match status" value="1"/>
</dbReference>
<feature type="binding site" evidence="7">
    <location>
        <position position="84"/>
    </location>
    <ligand>
        <name>Mg(2+)</name>
        <dbReference type="ChEBI" id="CHEBI:18420"/>
        <label>1</label>
    </ligand>
</feature>
<dbReference type="NCBIfam" id="NF006780">
    <property type="entry name" value="PRK09293.1-4"/>
    <property type="match status" value="1"/>
</dbReference>
<dbReference type="SUPFAM" id="SSF56655">
    <property type="entry name" value="Carbohydrate phosphatase"/>
    <property type="match status" value="1"/>
</dbReference>
<evidence type="ECO:0000256" key="3">
    <source>
        <dbReference type="ARBA" id="ARBA00022490"/>
    </source>
</evidence>
<protein>
    <recommendedName>
        <fullName evidence="7">Fructose-1,6-bisphosphatase class 1</fullName>
        <shortName evidence="7">FBPase class 1</shortName>
        <ecNumber evidence="7">3.1.3.11</ecNumber>
    </recommendedName>
    <alternativeName>
        <fullName evidence="7">D-fructose-1,6-bisphosphate 1-phosphohydrolase class 1</fullName>
    </alternativeName>
</protein>
<dbReference type="Gene3D" id="3.40.190.80">
    <property type="match status" value="1"/>
</dbReference>
<dbReference type="GO" id="GO:0000287">
    <property type="term" value="F:magnesium ion binding"/>
    <property type="evidence" value="ECO:0007669"/>
    <property type="project" value="UniProtKB-UniRule"/>
</dbReference>
<feature type="binding site" evidence="7">
    <location>
        <position position="103"/>
    </location>
    <ligand>
        <name>Mg(2+)</name>
        <dbReference type="ChEBI" id="CHEBI:18420"/>
        <label>1</label>
    </ligand>
</feature>
<evidence type="ECO:0000313" key="11">
    <source>
        <dbReference type="EMBL" id="MBB4267391.1"/>
    </source>
</evidence>
<feature type="binding site" evidence="7">
    <location>
        <position position="105"/>
    </location>
    <ligand>
        <name>Mg(2+)</name>
        <dbReference type="ChEBI" id="CHEBI:18420"/>
        <label>1</label>
    </ligand>
</feature>
<dbReference type="Pfam" id="PF18913">
    <property type="entry name" value="FBPase_C"/>
    <property type="match status" value="1"/>
</dbReference>
<name>A0A7W6RG69_9PROT</name>
<dbReference type="CDD" id="cd00354">
    <property type="entry name" value="FBPase"/>
    <property type="match status" value="1"/>
</dbReference>
<keyword evidence="4 7" id="KW-0378">Hydrolase</keyword>
<keyword evidence="12" id="KW-1185">Reference proteome</keyword>
<reference evidence="11 12" key="1">
    <citation type="submission" date="2020-08" db="EMBL/GenBank/DDBJ databases">
        <title>Genome sequencing of Purple Non-Sulfur Bacteria from various extreme environments.</title>
        <authorList>
            <person name="Mayer M."/>
        </authorList>
    </citation>
    <scope>NUCLEOTIDE SEQUENCE [LARGE SCALE GENOMIC DNA]</scope>
    <source>
        <strain evidence="11 12">JA131</strain>
    </source>
</reference>
<feature type="binding site" evidence="7">
    <location>
        <position position="194"/>
    </location>
    <ligand>
        <name>substrate</name>
    </ligand>
</feature>
<dbReference type="GO" id="GO:0006000">
    <property type="term" value="P:fructose metabolic process"/>
    <property type="evidence" value="ECO:0007669"/>
    <property type="project" value="TreeGrafter"/>
</dbReference>